<feature type="transmembrane region" description="Helical" evidence="1">
    <location>
        <begin position="131"/>
        <end position="157"/>
    </location>
</feature>
<sequence length="190" mass="21554">MSSLFMAGFIVMCSNQEITGKINLSLLFIGFKKNTGKLLLLGGINVLFGFIVSFINDIAIDLFINSNTYHYSSLLENTSLIVTRILSAIFVIFTTYIYVGMFWFSPALIINHNFSVMDSIKTSCLAFKRNIIPFFVFFIIIGLVSIASIPLYFGFILMPMIFPASYYTTYRVVFFEESNNTSMSFQDNNP</sequence>
<comment type="caution">
    <text evidence="2">The sequence shown here is derived from an EMBL/GenBank/DDBJ whole genome shotgun (WGS) entry which is preliminary data.</text>
</comment>
<proteinExistence type="predicted"/>
<feature type="transmembrane region" description="Helical" evidence="1">
    <location>
        <begin position="39"/>
        <end position="64"/>
    </location>
</feature>
<dbReference type="NCBIfam" id="NF041043">
    <property type="entry name" value="BPSS1780_fam"/>
    <property type="match status" value="1"/>
</dbReference>
<evidence type="ECO:0008006" key="3">
    <source>
        <dbReference type="Google" id="ProtNLM"/>
    </source>
</evidence>
<keyword evidence="1" id="KW-0472">Membrane</keyword>
<dbReference type="AlphaFoldDB" id="A0AAI9GJP4"/>
<dbReference type="EMBL" id="ABMABF030000015">
    <property type="protein sequence ID" value="EMJ5135979.1"/>
    <property type="molecule type" value="Genomic_DNA"/>
</dbReference>
<gene>
    <name evidence="2" type="ORF">RG298_003757</name>
</gene>
<feature type="transmembrane region" description="Helical" evidence="1">
    <location>
        <begin position="85"/>
        <end position="111"/>
    </location>
</feature>
<evidence type="ECO:0000313" key="2">
    <source>
        <dbReference type="EMBL" id="EMJ5135979.1"/>
    </source>
</evidence>
<organism evidence="2">
    <name type="scientific">Providencia stuartii</name>
    <dbReference type="NCBI Taxonomy" id="588"/>
    <lineage>
        <taxon>Bacteria</taxon>
        <taxon>Pseudomonadati</taxon>
        <taxon>Pseudomonadota</taxon>
        <taxon>Gammaproteobacteria</taxon>
        <taxon>Enterobacterales</taxon>
        <taxon>Morganellaceae</taxon>
        <taxon>Providencia</taxon>
    </lineage>
</organism>
<keyword evidence="1" id="KW-1133">Transmembrane helix</keyword>
<dbReference type="InterPro" id="IPR047798">
    <property type="entry name" value="BPSS1780-like"/>
</dbReference>
<name>A0AAI9GJP4_PROST</name>
<evidence type="ECO:0000256" key="1">
    <source>
        <dbReference type="SAM" id="Phobius"/>
    </source>
</evidence>
<reference evidence="2" key="1">
    <citation type="submission" date="2024-02" db="EMBL/GenBank/DDBJ databases">
        <authorList>
            <consortium name="Clinical and Environmental Microbiology Branch: Whole genome sequencing antimicrobial resistance pathogens in the healthcare setting"/>
        </authorList>
    </citation>
    <scope>NUCLEOTIDE SEQUENCE</scope>
    <source>
        <strain evidence="2">2021GO-0154</strain>
    </source>
</reference>
<accession>A0AAI9GJP4</accession>
<protein>
    <recommendedName>
        <fullName evidence="3">Transmembrane protein</fullName>
    </recommendedName>
</protein>
<keyword evidence="1" id="KW-0812">Transmembrane</keyword>